<dbReference type="PANTHER" id="PTHR22884">
    <property type="entry name" value="SET DOMAIN PROTEINS"/>
    <property type="match status" value="1"/>
</dbReference>
<dbReference type="InterPro" id="IPR006560">
    <property type="entry name" value="AWS_dom"/>
</dbReference>
<proteinExistence type="predicted"/>
<evidence type="ECO:0000256" key="5">
    <source>
        <dbReference type="ARBA" id="ARBA00022679"/>
    </source>
</evidence>
<comment type="caution">
    <text evidence="10">The sequence shown here is derived from an EMBL/GenBank/DDBJ whole genome shotgun (WGS) entry which is preliminary data.</text>
</comment>
<organism evidence="10 11">
    <name type="scientific">Alternaria tenuissima</name>
    <dbReference type="NCBI Taxonomy" id="119927"/>
    <lineage>
        <taxon>Eukaryota</taxon>
        <taxon>Fungi</taxon>
        <taxon>Dikarya</taxon>
        <taxon>Ascomycota</taxon>
        <taxon>Pezizomycotina</taxon>
        <taxon>Dothideomycetes</taxon>
        <taxon>Pleosporomycetidae</taxon>
        <taxon>Pleosporales</taxon>
        <taxon>Pleosporineae</taxon>
        <taxon>Pleosporaceae</taxon>
        <taxon>Alternaria</taxon>
        <taxon>Alternaria sect. Alternaria</taxon>
        <taxon>Alternaria alternata complex</taxon>
    </lineage>
</organism>
<feature type="region of interest" description="Disordered" evidence="8">
    <location>
        <begin position="231"/>
        <end position="312"/>
    </location>
</feature>
<sequence>MADKISLLLQKSRQMMLDLKSSLPDLQDQNNNKIMTDAAHEGLAAIKDRFDEMCNHLEKLLDFYGSAIKSLCQTITTVASPYLGEDSIQQRCTKMKEEWRNIRSNKGYSSLEEYDFTWDVEAAVYRLIEPAPAPVGYLSTTALELLHCYGGFSSYVAPFTESDPRVYVQCVGSVFLSTLRWLLCKPWDTQQQTPNRGSGESDHTKSPVQKCLQTVFVHPCKEGNGYNDPICLSDDDDKEESTESSIQKANDHLDPEAGQAGRSGPSQAQAGTSHSVHAATAKVKEVGARQEQKWQKKDTCDHGERAQSPTTTDAVAMASPHLAYGLLLLTLYDAARADSKCATESSCSFRALQTECSSACGSECKNQRISRGEFTDPESLVVRSTGEKGNGLFTVQDITRDQLVIEYTGDRLPLGSQLADNEDKRYLFQCGDILINGNRQGNESRYLNHSCQPNLESQLWTVNGEKRVVFVSTKDIEKGTELTFSYNRAGEEKCSCQAKKCSGSLRGWQAAEKRR</sequence>
<evidence type="ECO:0000256" key="1">
    <source>
        <dbReference type="ARBA" id="ARBA00004123"/>
    </source>
</evidence>
<dbReference type="SMART" id="SM00317">
    <property type="entry name" value="SET"/>
    <property type="match status" value="1"/>
</dbReference>
<evidence type="ECO:0000256" key="2">
    <source>
        <dbReference type="ARBA" id="ARBA00004286"/>
    </source>
</evidence>
<dbReference type="SMART" id="SM00570">
    <property type="entry name" value="AWS"/>
    <property type="match status" value="1"/>
</dbReference>
<dbReference type="InterPro" id="IPR046341">
    <property type="entry name" value="SET_dom_sf"/>
</dbReference>
<dbReference type="Pfam" id="PF00856">
    <property type="entry name" value="SET"/>
    <property type="match status" value="1"/>
</dbReference>
<comment type="subcellular location">
    <subcellularLocation>
        <location evidence="2">Chromosome</location>
    </subcellularLocation>
    <subcellularLocation>
        <location evidence="1">Nucleus</location>
    </subcellularLocation>
</comment>
<dbReference type="Proteomes" id="UP000293195">
    <property type="component" value="Unassembled WGS sequence"/>
</dbReference>
<accession>A0ABY0FTU8</accession>
<evidence type="ECO:0000256" key="8">
    <source>
        <dbReference type="SAM" id="MobiDB-lite"/>
    </source>
</evidence>
<evidence type="ECO:0000256" key="3">
    <source>
        <dbReference type="ARBA" id="ARBA00022454"/>
    </source>
</evidence>
<dbReference type="InterPro" id="IPR050777">
    <property type="entry name" value="SET2_Histone-Lys_MeTrsfase"/>
</dbReference>
<protein>
    <recommendedName>
        <fullName evidence="9">SET domain-containing protein</fullName>
    </recommendedName>
</protein>
<feature type="compositionally biased region" description="Acidic residues" evidence="8">
    <location>
        <begin position="233"/>
        <end position="242"/>
    </location>
</feature>
<evidence type="ECO:0000256" key="6">
    <source>
        <dbReference type="ARBA" id="ARBA00022691"/>
    </source>
</evidence>
<evidence type="ECO:0000313" key="10">
    <source>
        <dbReference type="EMBL" id="RYN89242.1"/>
    </source>
</evidence>
<keyword evidence="7" id="KW-0539">Nucleus</keyword>
<dbReference type="InterPro" id="IPR001214">
    <property type="entry name" value="SET_dom"/>
</dbReference>
<feature type="compositionally biased region" description="Polar residues" evidence="8">
    <location>
        <begin position="264"/>
        <end position="275"/>
    </location>
</feature>
<evidence type="ECO:0000313" key="11">
    <source>
        <dbReference type="Proteomes" id="UP000293195"/>
    </source>
</evidence>
<keyword evidence="6" id="KW-0949">S-adenosyl-L-methionine</keyword>
<keyword evidence="3" id="KW-0158">Chromosome</keyword>
<evidence type="ECO:0000259" key="9">
    <source>
        <dbReference type="PROSITE" id="PS50280"/>
    </source>
</evidence>
<evidence type="ECO:0000256" key="4">
    <source>
        <dbReference type="ARBA" id="ARBA00022603"/>
    </source>
</evidence>
<keyword evidence="11" id="KW-1185">Reference proteome</keyword>
<keyword evidence="5" id="KW-0808">Transferase</keyword>
<keyword evidence="4" id="KW-0489">Methyltransferase</keyword>
<dbReference type="SUPFAM" id="SSF82199">
    <property type="entry name" value="SET domain"/>
    <property type="match status" value="1"/>
</dbReference>
<reference evidence="11" key="1">
    <citation type="journal article" date="2019" name="bioRxiv">
        <title>Genomics, evolutionary history and diagnostics of the Alternaria alternata species group including apple and Asian pear pathotypes.</title>
        <authorList>
            <person name="Armitage A.D."/>
            <person name="Cockerton H.M."/>
            <person name="Sreenivasaprasad S."/>
            <person name="Woodhall J.W."/>
            <person name="Lane C.R."/>
            <person name="Harrison R.J."/>
            <person name="Clarkson J.P."/>
        </authorList>
    </citation>
    <scope>NUCLEOTIDE SEQUENCE [LARGE SCALE GENOMIC DNA]</scope>
    <source>
        <strain evidence="11">FERA 635</strain>
    </source>
</reference>
<dbReference type="Gene3D" id="2.170.270.10">
    <property type="entry name" value="SET domain"/>
    <property type="match status" value="1"/>
</dbReference>
<dbReference type="PROSITE" id="PS50280">
    <property type="entry name" value="SET"/>
    <property type="match status" value="1"/>
</dbReference>
<evidence type="ECO:0000256" key="7">
    <source>
        <dbReference type="ARBA" id="ARBA00023242"/>
    </source>
</evidence>
<feature type="domain" description="SET" evidence="9">
    <location>
        <begin position="378"/>
        <end position="487"/>
    </location>
</feature>
<dbReference type="EMBL" id="PDXF01000088">
    <property type="protein sequence ID" value="RYN89242.1"/>
    <property type="molecule type" value="Genomic_DNA"/>
</dbReference>
<gene>
    <name evidence="10" type="ORF">AA0119_g11520</name>
</gene>
<name>A0ABY0FTU8_9PLEO</name>
<feature type="compositionally biased region" description="Basic and acidic residues" evidence="8">
    <location>
        <begin position="282"/>
        <end position="305"/>
    </location>
</feature>